<evidence type="ECO:0000256" key="4">
    <source>
        <dbReference type="ARBA" id="ARBA00022723"/>
    </source>
</evidence>
<dbReference type="GO" id="GO:0008270">
    <property type="term" value="F:zinc ion binding"/>
    <property type="evidence" value="ECO:0007669"/>
    <property type="project" value="UniProtKB-KW"/>
</dbReference>
<feature type="domain" description="C2H2-type" evidence="14">
    <location>
        <begin position="288"/>
        <end position="315"/>
    </location>
</feature>
<dbReference type="InterPro" id="IPR013087">
    <property type="entry name" value="Znf_C2H2_type"/>
</dbReference>
<dbReference type="FunFam" id="3.30.160.60:FF:000065">
    <property type="entry name" value="B-cell CLL/lymphoma 6, member B"/>
    <property type="match status" value="1"/>
</dbReference>
<dbReference type="FunFam" id="3.30.160.60:FF:000381">
    <property type="entry name" value="zinc finger protein 574"/>
    <property type="match status" value="1"/>
</dbReference>
<keyword evidence="9" id="KW-0238">DNA-binding</keyword>
<accession>A0A8C3FY84</accession>
<evidence type="ECO:0000313" key="16">
    <source>
        <dbReference type="Proteomes" id="UP000694380"/>
    </source>
</evidence>
<comment type="similarity">
    <text evidence="3">Belongs to the krueppel C2H2-type zinc-finger protein family.</text>
</comment>
<evidence type="ECO:0000256" key="12">
    <source>
        <dbReference type="PROSITE-ProRule" id="PRU00042"/>
    </source>
</evidence>
<dbReference type="Ensembl" id="ENSCPBT00000015232.1">
    <property type="protein sequence ID" value="ENSCPBP00000012801.1"/>
    <property type="gene ID" value="ENSCPBG00000009630.1"/>
</dbReference>
<evidence type="ECO:0000256" key="2">
    <source>
        <dbReference type="ARBA" id="ARBA00004123"/>
    </source>
</evidence>
<evidence type="ECO:0000256" key="10">
    <source>
        <dbReference type="ARBA" id="ARBA00023163"/>
    </source>
</evidence>
<evidence type="ECO:0000256" key="13">
    <source>
        <dbReference type="SAM" id="MobiDB-lite"/>
    </source>
</evidence>
<dbReference type="PANTHER" id="PTHR14196:SF12">
    <property type="entry name" value="ZINC FINGER PROTEIN 208-LIKE"/>
    <property type="match status" value="1"/>
</dbReference>
<feature type="domain" description="C2H2-type" evidence="14">
    <location>
        <begin position="316"/>
        <end position="343"/>
    </location>
</feature>
<dbReference type="InterPro" id="IPR036236">
    <property type="entry name" value="Znf_C2H2_sf"/>
</dbReference>
<keyword evidence="11" id="KW-0539">Nucleus</keyword>
<dbReference type="GO" id="GO:0005634">
    <property type="term" value="C:nucleus"/>
    <property type="evidence" value="ECO:0007669"/>
    <property type="project" value="UniProtKB-SubCell"/>
</dbReference>
<dbReference type="Gene3D" id="3.30.160.60">
    <property type="entry name" value="Classic Zinc Finger"/>
    <property type="match status" value="9"/>
</dbReference>
<dbReference type="SUPFAM" id="SSF57667">
    <property type="entry name" value="beta-beta-alpha zinc fingers"/>
    <property type="match status" value="4"/>
</dbReference>
<dbReference type="FunFam" id="3.30.160.60:FF:001134">
    <property type="entry name" value="Zinc finger protein 70"/>
    <property type="match status" value="1"/>
</dbReference>
<evidence type="ECO:0000256" key="3">
    <source>
        <dbReference type="ARBA" id="ARBA00006991"/>
    </source>
</evidence>
<dbReference type="GO" id="GO:0032502">
    <property type="term" value="P:developmental process"/>
    <property type="evidence" value="ECO:0007669"/>
    <property type="project" value="UniProtKB-ARBA"/>
</dbReference>
<evidence type="ECO:0000256" key="1">
    <source>
        <dbReference type="ARBA" id="ARBA00003767"/>
    </source>
</evidence>
<evidence type="ECO:0000256" key="9">
    <source>
        <dbReference type="ARBA" id="ARBA00023125"/>
    </source>
</evidence>
<dbReference type="FunFam" id="3.30.160.60:FF:000478">
    <property type="entry name" value="Zinc finger protein 133"/>
    <property type="match status" value="1"/>
</dbReference>
<feature type="domain" description="C2H2-type" evidence="14">
    <location>
        <begin position="260"/>
        <end position="287"/>
    </location>
</feature>
<dbReference type="Proteomes" id="UP000694380">
    <property type="component" value="Unplaced"/>
</dbReference>
<dbReference type="FunFam" id="3.30.160.60:FF:001270">
    <property type="entry name" value="zinc finger protein 583 isoform X1"/>
    <property type="match status" value="1"/>
</dbReference>
<keyword evidence="7" id="KW-0862">Zinc</keyword>
<evidence type="ECO:0000256" key="7">
    <source>
        <dbReference type="ARBA" id="ARBA00022833"/>
    </source>
</evidence>
<dbReference type="GO" id="GO:0000977">
    <property type="term" value="F:RNA polymerase II transcription regulatory region sequence-specific DNA binding"/>
    <property type="evidence" value="ECO:0007669"/>
    <property type="project" value="TreeGrafter"/>
</dbReference>
<evidence type="ECO:0000256" key="6">
    <source>
        <dbReference type="ARBA" id="ARBA00022771"/>
    </source>
</evidence>
<feature type="domain" description="C2H2-type" evidence="14">
    <location>
        <begin position="232"/>
        <end position="259"/>
    </location>
</feature>
<dbReference type="SMART" id="SM00355">
    <property type="entry name" value="ZnF_C2H2"/>
    <property type="match status" value="8"/>
</dbReference>
<dbReference type="FunFam" id="3.30.160.60:FF:000202">
    <property type="entry name" value="Zinc finger protein 574"/>
    <property type="match status" value="1"/>
</dbReference>
<organism evidence="15 16">
    <name type="scientific">Chrysemys picta bellii</name>
    <name type="common">Western painted turtle</name>
    <name type="synonym">Emys bellii</name>
    <dbReference type="NCBI Taxonomy" id="8478"/>
    <lineage>
        <taxon>Eukaryota</taxon>
        <taxon>Metazoa</taxon>
        <taxon>Chordata</taxon>
        <taxon>Craniata</taxon>
        <taxon>Vertebrata</taxon>
        <taxon>Euteleostomi</taxon>
        <taxon>Archelosauria</taxon>
        <taxon>Testudinata</taxon>
        <taxon>Testudines</taxon>
        <taxon>Cryptodira</taxon>
        <taxon>Durocryptodira</taxon>
        <taxon>Testudinoidea</taxon>
        <taxon>Emydidae</taxon>
        <taxon>Chrysemys</taxon>
    </lineage>
</organism>
<feature type="domain" description="C2H2-type" evidence="14">
    <location>
        <begin position="148"/>
        <end position="175"/>
    </location>
</feature>
<feature type="region of interest" description="Disordered" evidence="13">
    <location>
        <begin position="70"/>
        <end position="93"/>
    </location>
</feature>
<dbReference type="PROSITE" id="PS50157">
    <property type="entry name" value="ZINC_FINGER_C2H2_2"/>
    <property type="match status" value="8"/>
</dbReference>
<keyword evidence="10" id="KW-0804">Transcription</keyword>
<dbReference type="PANTHER" id="PTHR14196">
    <property type="entry name" value="ODD-SKIPPED - RELATED"/>
    <property type="match status" value="1"/>
</dbReference>
<evidence type="ECO:0000256" key="8">
    <source>
        <dbReference type="ARBA" id="ARBA00023015"/>
    </source>
</evidence>
<dbReference type="AlphaFoldDB" id="A0A8C3FY84"/>
<dbReference type="GO" id="GO:0000981">
    <property type="term" value="F:DNA-binding transcription factor activity, RNA polymerase II-specific"/>
    <property type="evidence" value="ECO:0007669"/>
    <property type="project" value="TreeGrafter"/>
</dbReference>
<name>A0A8C3FY84_CHRPI</name>
<dbReference type="GeneTree" id="ENSGT00940000154715"/>
<keyword evidence="4" id="KW-0479">Metal-binding</keyword>
<keyword evidence="5" id="KW-0677">Repeat</keyword>
<reference evidence="15" key="1">
    <citation type="submission" date="2025-08" db="UniProtKB">
        <authorList>
            <consortium name="Ensembl"/>
        </authorList>
    </citation>
    <scope>IDENTIFICATION</scope>
</reference>
<evidence type="ECO:0000313" key="15">
    <source>
        <dbReference type="Ensembl" id="ENSCPBP00000012801.1"/>
    </source>
</evidence>
<evidence type="ECO:0000256" key="11">
    <source>
        <dbReference type="ARBA" id="ARBA00023242"/>
    </source>
</evidence>
<evidence type="ECO:0000256" key="5">
    <source>
        <dbReference type="ARBA" id="ARBA00022737"/>
    </source>
</evidence>
<reference evidence="15" key="2">
    <citation type="submission" date="2025-09" db="UniProtKB">
        <authorList>
            <consortium name="Ensembl"/>
        </authorList>
    </citation>
    <scope>IDENTIFICATION</scope>
</reference>
<dbReference type="Pfam" id="PF00096">
    <property type="entry name" value="zf-C2H2"/>
    <property type="match status" value="8"/>
</dbReference>
<dbReference type="PROSITE" id="PS00028">
    <property type="entry name" value="ZINC_FINGER_C2H2_1"/>
    <property type="match status" value="7"/>
</dbReference>
<evidence type="ECO:0000259" key="14">
    <source>
        <dbReference type="PROSITE" id="PS50157"/>
    </source>
</evidence>
<dbReference type="InterPro" id="IPR050717">
    <property type="entry name" value="C2H2-ZF_Transcription_Reg"/>
</dbReference>
<dbReference type="FunFam" id="3.30.160.60:FF:002343">
    <property type="entry name" value="Zinc finger protein 33A"/>
    <property type="match status" value="1"/>
</dbReference>
<dbReference type="FunFam" id="3.30.160.60:FF:000446">
    <property type="entry name" value="Zinc finger protein"/>
    <property type="match status" value="1"/>
</dbReference>
<keyword evidence="6 12" id="KW-0863">Zinc-finger</keyword>
<keyword evidence="16" id="KW-1185">Reference proteome</keyword>
<comment type="function">
    <text evidence="1">May be involved in transcriptional regulation.</text>
</comment>
<sequence length="466" mass="50073">LSSLTQESGLPTVPLNPPHPEWQQAAWGAVHLPGVSPPAGAGTWSRMAQGTPPVMLTPAGLAALGCLQQGGASAPQQEGDGDSGHRASGDVGPDVWWEEVQGDTGMLSDLGGRRKGDHGSQAMGCGRAFAQSSGLAKHRRVHTGERPHPCPECGRRFGKRSNLAVHRRAHTGERPFPCPACPKAFARRADLAVHGRTHTGERPYHCADCGKGFSTGSNLAQHRRTHQPDRPYRCTQCGKGFPGSSELLRHWRSHTGERPYHCGICGLAFAHSTVHRRHQRAHLEESPYRCRDCGRSFAQRSDMVVHGRTHTGERPYRCPDCPKAFAQSSHLATHRRSHTGERPYRCPDCPKAFAQSSALTGSAPCCAARTPVSYAQLPSLPQRLGAVGPPGVNVLLSHLDTWVRCPITITAPEAGSCRVSAGRELTGCPQPRFRVVLAGGRRGAVAALPIPAWCWSERSVATGVPA</sequence>
<feature type="domain" description="C2H2-type" evidence="14">
    <location>
        <begin position="125"/>
        <end position="147"/>
    </location>
</feature>
<protein>
    <recommendedName>
        <fullName evidence="14">C2H2-type domain-containing protein</fullName>
    </recommendedName>
</protein>
<proteinExistence type="inferred from homology"/>
<comment type="subcellular location">
    <subcellularLocation>
        <location evidence="2">Nucleus</location>
    </subcellularLocation>
</comment>
<feature type="domain" description="C2H2-type" evidence="14">
    <location>
        <begin position="176"/>
        <end position="203"/>
    </location>
</feature>
<keyword evidence="8" id="KW-0805">Transcription regulation</keyword>
<feature type="domain" description="C2H2-type" evidence="14">
    <location>
        <begin position="204"/>
        <end position="231"/>
    </location>
</feature>